<dbReference type="AlphaFoldDB" id="A0ABD6EVY4"/>
<feature type="compositionally biased region" description="Polar residues" evidence="1">
    <location>
        <begin position="1"/>
        <end position="26"/>
    </location>
</feature>
<evidence type="ECO:0000313" key="4">
    <source>
        <dbReference type="Proteomes" id="UP001608902"/>
    </source>
</evidence>
<gene>
    <name evidence="3" type="ORF">AB6A40_007932</name>
</gene>
<keyword evidence="4" id="KW-1185">Reference proteome</keyword>
<dbReference type="EMBL" id="JBGFUD010006814">
    <property type="protein sequence ID" value="MFH4981223.1"/>
    <property type="molecule type" value="Genomic_DNA"/>
</dbReference>
<feature type="compositionally biased region" description="Acidic residues" evidence="1">
    <location>
        <begin position="85"/>
        <end position="94"/>
    </location>
</feature>
<evidence type="ECO:0000256" key="1">
    <source>
        <dbReference type="SAM" id="MobiDB-lite"/>
    </source>
</evidence>
<comment type="caution">
    <text evidence="3">The sequence shown here is derived from an EMBL/GenBank/DDBJ whole genome shotgun (WGS) entry which is preliminary data.</text>
</comment>
<accession>A0ABD6EVY4</accession>
<sequence>MQDIENGSRNSASSVKELPKTQQASNFDEKLRNYSTMLIAELQKKDSMNKQLQLLDDLFDRLVMPNSSDESDIETSSVEWSTTGDSDENSDEDLVPTEISVTNPTEESDFIEALPQLNYQSNKNAIRKEYPKANSQGNYLFKHKWLWQLVIMVALLFAVITVIGVAYFVFKDY</sequence>
<feature type="compositionally biased region" description="Polar residues" evidence="1">
    <location>
        <begin position="74"/>
        <end position="84"/>
    </location>
</feature>
<feature type="transmembrane region" description="Helical" evidence="2">
    <location>
        <begin position="145"/>
        <end position="170"/>
    </location>
</feature>
<dbReference type="Proteomes" id="UP001608902">
    <property type="component" value="Unassembled WGS sequence"/>
</dbReference>
<feature type="region of interest" description="Disordered" evidence="1">
    <location>
        <begin position="1"/>
        <end position="30"/>
    </location>
</feature>
<protein>
    <submittedName>
        <fullName evidence="3">Uncharacterized protein</fullName>
    </submittedName>
</protein>
<evidence type="ECO:0000313" key="3">
    <source>
        <dbReference type="EMBL" id="MFH4981223.1"/>
    </source>
</evidence>
<reference evidence="3 4" key="1">
    <citation type="submission" date="2024-08" db="EMBL/GenBank/DDBJ databases">
        <title>Gnathostoma spinigerum genome.</title>
        <authorList>
            <person name="Gonzalez-Bertolin B."/>
            <person name="Monzon S."/>
            <person name="Zaballos A."/>
            <person name="Jimenez P."/>
            <person name="Dekumyoy P."/>
            <person name="Varona S."/>
            <person name="Cuesta I."/>
            <person name="Sumanam S."/>
            <person name="Adisakwattana P."/>
            <person name="Gasser R.B."/>
            <person name="Hernandez-Gonzalez A."/>
            <person name="Young N.D."/>
            <person name="Perteguer M.J."/>
        </authorList>
    </citation>
    <scope>NUCLEOTIDE SEQUENCE [LARGE SCALE GENOMIC DNA]</scope>
    <source>
        <strain evidence="3">AL3</strain>
        <tissue evidence="3">Liver</tissue>
    </source>
</reference>
<evidence type="ECO:0000256" key="2">
    <source>
        <dbReference type="SAM" id="Phobius"/>
    </source>
</evidence>
<keyword evidence="2" id="KW-1133">Transmembrane helix</keyword>
<name>A0ABD6EVY4_9BILA</name>
<organism evidence="3 4">
    <name type="scientific">Gnathostoma spinigerum</name>
    <dbReference type="NCBI Taxonomy" id="75299"/>
    <lineage>
        <taxon>Eukaryota</taxon>
        <taxon>Metazoa</taxon>
        <taxon>Ecdysozoa</taxon>
        <taxon>Nematoda</taxon>
        <taxon>Chromadorea</taxon>
        <taxon>Rhabditida</taxon>
        <taxon>Spirurina</taxon>
        <taxon>Gnathostomatomorpha</taxon>
        <taxon>Gnathostomatoidea</taxon>
        <taxon>Gnathostomatidae</taxon>
        <taxon>Gnathostoma</taxon>
    </lineage>
</organism>
<feature type="region of interest" description="Disordered" evidence="1">
    <location>
        <begin position="66"/>
        <end position="94"/>
    </location>
</feature>
<keyword evidence="2" id="KW-0472">Membrane</keyword>
<proteinExistence type="predicted"/>
<keyword evidence="2" id="KW-0812">Transmembrane</keyword>